<organism evidence="2 3">
    <name type="scientific">Marchantia polymorpha</name>
    <name type="common">Common liverwort</name>
    <name type="synonym">Marchantia aquatica</name>
    <dbReference type="NCBI Taxonomy" id="3197"/>
    <lineage>
        <taxon>Eukaryota</taxon>
        <taxon>Viridiplantae</taxon>
        <taxon>Streptophyta</taxon>
        <taxon>Embryophyta</taxon>
        <taxon>Marchantiophyta</taxon>
        <taxon>Marchantiopsida</taxon>
        <taxon>Marchantiidae</taxon>
        <taxon>Marchantiales</taxon>
        <taxon>Marchantiaceae</taxon>
        <taxon>Marchantia</taxon>
    </lineage>
</organism>
<dbReference type="OrthoDB" id="195843at2759"/>
<gene>
    <name evidence="2" type="ORF">MARPO_0173s0017</name>
</gene>
<reference evidence="3" key="1">
    <citation type="journal article" date="2017" name="Cell">
        <title>Insights into land plant evolution garnered from the Marchantia polymorpha genome.</title>
        <authorList>
            <person name="Bowman J.L."/>
            <person name="Kohchi T."/>
            <person name="Yamato K.T."/>
            <person name="Jenkins J."/>
            <person name="Shu S."/>
            <person name="Ishizaki K."/>
            <person name="Yamaoka S."/>
            <person name="Nishihama R."/>
            <person name="Nakamura Y."/>
            <person name="Berger F."/>
            <person name="Adam C."/>
            <person name="Aki S.S."/>
            <person name="Althoff F."/>
            <person name="Araki T."/>
            <person name="Arteaga-Vazquez M.A."/>
            <person name="Balasubrmanian S."/>
            <person name="Barry K."/>
            <person name="Bauer D."/>
            <person name="Boehm C.R."/>
            <person name="Briginshaw L."/>
            <person name="Caballero-Perez J."/>
            <person name="Catarino B."/>
            <person name="Chen F."/>
            <person name="Chiyoda S."/>
            <person name="Chovatia M."/>
            <person name="Davies K.M."/>
            <person name="Delmans M."/>
            <person name="Demura T."/>
            <person name="Dierschke T."/>
            <person name="Dolan L."/>
            <person name="Dorantes-Acosta A.E."/>
            <person name="Eklund D.M."/>
            <person name="Florent S.N."/>
            <person name="Flores-Sandoval E."/>
            <person name="Fujiyama A."/>
            <person name="Fukuzawa H."/>
            <person name="Galik B."/>
            <person name="Grimanelli D."/>
            <person name="Grimwood J."/>
            <person name="Grossniklaus U."/>
            <person name="Hamada T."/>
            <person name="Haseloff J."/>
            <person name="Hetherington A.J."/>
            <person name="Higo A."/>
            <person name="Hirakawa Y."/>
            <person name="Hundley H.N."/>
            <person name="Ikeda Y."/>
            <person name="Inoue K."/>
            <person name="Inoue S.I."/>
            <person name="Ishida S."/>
            <person name="Jia Q."/>
            <person name="Kakita M."/>
            <person name="Kanazawa T."/>
            <person name="Kawai Y."/>
            <person name="Kawashima T."/>
            <person name="Kennedy M."/>
            <person name="Kinose K."/>
            <person name="Kinoshita T."/>
            <person name="Kohara Y."/>
            <person name="Koide E."/>
            <person name="Komatsu K."/>
            <person name="Kopischke S."/>
            <person name="Kubo M."/>
            <person name="Kyozuka J."/>
            <person name="Lagercrantz U."/>
            <person name="Lin S.S."/>
            <person name="Lindquist E."/>
            <person name="Lipzen A.M."/>
            <person name="Lu C.W."/>
            <person name="De Luna E."/>
            <person name="Martienssen R.A."/>
            <person name="Minamino N."/>
            <person name="Mizutani M."/>
            <person name="Mizutani M."/>
            <person name="Mochizuki N."/>
            <person name="Monte I."/>
            <person name="Mosher R."/>
            <person name="Nagasaki H."/>
            <person name="Nakagami H."/>
            <person name="Naramoto S."/>
            <person name="Nishitani K."/>
            <person name="Ohtani M."/>
            <person name="Okamoto T."/>
            <person name="Okumura M."/>
            <person name="Phillips J."/>
            <person name="Pollak B."/>
            <person name="Reinders A."/>
            <person name="Rovekamp M."/>
            <person name="Sano R."/>
            <person name="Sawa S."/>
            <person name="Schmid M.W."/>
            <person name="Shirakawa M."/>
            <person name="Solano R."/>
            <person name="Spunde A."/>
            <person name="Suetsugu N."/>
            <person name="Sugano S."/>
            <person name="Sugiyama A."/>
            <person name="Sun R."/>
            <person name="Suzuki Y."/>
            <person name="Takenaka M."/>
            <person name="Takezawa D."/>
            <person name="Tomogane H."/>
            <person name="Tsuzuki M."/>
            <person name="Ueda T."/>
            <person name="Umeda M."/>
            <person name="Ward J.M."/>
            <person name="Watanabe Y."/>
            <person name="Yazaki K."/>
            <person name="Yokoyama R."/>
            <person name="Yoshitake Y."/>
            <person name="Yotsui I."/>
            <person name="Zachgo S."/>
            <person name="Schmutz J."/>
        </authorList>
    </citation>
    <scope>NUCLEOTIDE SEQUENCE [LARGE SCALE GENOMIC DNA]</scope>
    <source>
        <strain evidence="3">Tak-1</strain>
    </source>
</reference>
<keyword evidence="1" id="KW-0175">Coiled coil</keyword>
<dbReference type="OMA" id="INDPREK"/>
<protein>
    <recommendedName>
        <fullName evidence="4">Sfi1 spindle body domain-containing protein</fullName>
    </recommendedName>
</protein>
<dbReference type="Proteomes" id="UP000244005">
    <property type="component" value="Unassembled WGS sequence"/>
</dbReference>
<proteinExistence type="predicted"/>
<dbReference type="AlphaFoldDB" id="A0A2R6W2P0"/>
<name>A0A2R6W2P0_MARPO</name>
<dbReference type="EMBL" id="KZ772843">
    <property type="protein sequence ID" value="PTQ28114.1"/>
    <property type="molecule type" value="Genomic_DNA"/>
</dbReference>
<accession>A0A2R6W2P0</accession>
<sequence>MGNSRSGLARPKCFDAGIKLQKVSKCAKSISCLPVKELTCRESSSNSQGAHRHHRKRLARIVADQWLYVARYRLITLRFRRQHGERLKRFCIAGWKTFVERRTIMSQILERAGVLRRFILERRSFRLWQTAAQTQQLIRHAFQHTTETIQRRARRTALTALHANSRVGRLKREQQLRVKVFWTFQLLRRHLLKWYHFMHQRRFFKALQQRADQIWKDHRLRSTLRAWKQVLTLWELDNPVLVVRTLTKWFWRWNWLVSQKKGKINDPREKKLILAQRHYERKMLRAVYDRWERARFSSALARELAQHSLEASHTELAVSWFVKALVKRFLLSWKEQAAVQRISRRNHWHAVVHFKMQSVAKGLRGLRENVELEYFKESLQRLSIKSYQESLKRKAVTGCKLLHQSKRLKSAQLEHATAQWKTAKLQERFDKWRRRQLKHSLHILAQWKDPQPEFKKTQQQQQFEKTQQDNTLRESLNMYRRLRDLENPQRIAQPDSPFMRAVSSSRAQPRRPAFLYDDVDQTRTPVLVPKGGNERNNSGNESSKYLSLVAREVEWMEQILLDYEDIKVQIVKLRAELAVLLETRTSGDVNNFDSKEKIKMMQNPKILLLQQEIHSLEAKKMVQMPLIQAVLSRVQDLRTKRAPK</sequence>
<evidence type="ECO:0000313" key="2">
    <source>
        <dbReference type="EMBL" id="PTQ28114.1"/>
    </source>
</evidence>
<feature type="coiled-coil region" evidence="1">
    <location>
        <begin position="556"/>
        <end position="583"/>
    </location>
</feature>
<keyword evidence="3" id="KW-1185">Reference proteome</keyword>
<evidence type="ECO:0000256" key="1">
    <source>
        <dbReference type="SAM" id="Coils"/>
    </source>
</evidence>
<evidence type="ECO:0008006" key="4">
    <source>
        <dbReference type="Google" id="ProtNLM"/>
    </source>
</evidence>
<evidence type="ECO:0000313" key="3">
    <source>
        <dbReference type="Proteomes" id="UP000244005"/>
    </source>
</evidence>